<accession>A0A1H6U1W8</accession>
<dbReference type="AlphaFoldDB" id="A0A1H6U1W8"/>
<dbReference type="Pfam" id="PF13828">
    <property type="entry name" value="DUF4190"/>
    <property type="match status" value="1"/>
</dbReference>
<keyword evidence="4" id="KW-1185">Reference proteome</keyword>
<feature type="transmembrane region" description="Helical" evidence="1">
    <location>
        <begin position="61"/>
        <end position="94"/>
    </location>
</feature>
<keyword evidence="1" id="KW-0812">Transmembrane</keyword>
<evidence type="ECO:0000313" key="4">
    <source>
        <dbReference type="Proteomes" id="UP000199420"/>
    </source>
</evidence>
<keyword evidence="1" id="KW-0472">Membrane</keyword>
<evidence type="ECO:0000259" key="2">
    <source>
        <dbReference type="Pfam" id="PF13828"/>
    </source>
</evidence>
<dbReference type="InterPro" id="IPR025241">
    <property type="entry name" value="DUF4190"/>
</dbReference>
<organism evidence="3 4">
    <name type="scientific">Frateuria terrea</name>
    <dbReference type="NCBI Taxonomy" id="529704"/>
    <lineage>
        <taxon>Bacteria</taxon>
        <taxon>Pseudomonadati</taxon>
        <taxon>Pseudomonadota</taxon>
        <taxon>Gammaproteobacteria</taxon>
        <taxon>Lysobacterales</taxon>
        <taxon>Rhodanobacteraceae</taxon>
        <taxon>Frateuria</taxon>
    </lineage>
</organism>
<dbReference type="OrthoDB" id="6183992at2"/>
<keyword evidence="1" id="KW-1133">Transmembrane helix</keyword>
<gene>
    <name evidence="3" type="ORF">SAMN04487997_1846</name>
</gene>
<name>A0A1H6U1W8_9GAMM</name>
<dbReference type="STRING" id="529704.SAMN02927913_1878"/>
<evidence type="ECO:0000256" key="1">
    <source>
        <dbReference type="SAM" id="Phobius"/>
    </source>
</evidence>
<feature type="domain" description="DUF4190" evidence="2">
    <location>
        <begin position="14"/>
        <end position="77"/>
    </location>
</feature>
<dbReference type="Proteomes" id="UP000199420">
    <property type="component" value="Unassembled WGS sequence"/>
</dbReference>
<protein>
    <recommendedName>
        <fullName evidence="2">DUF4190 domain-containing protein</fullName>
    </recommendedName>
</protein>
<feature type="transmembrane region" description="Helical" evidence="1">
    <location>
        <begin position="12"/>
        <end position="40"/>
    </location>
</feature>
<evidence type="ECO:0000313" key="3">
    <source>
        <dbReference type="EMBL" id="SEI86319.1"/>
    </source>
</evidence>
<dbReference type="EMBL" id="FNYC01000003">
    <property type="protein sequence ID" value="SEI86319.1"/>
    <property type="molecule type" value="Genomic_DNA"/>
</dbReference>
<sequence>MNALPPAHRTTSAMAVISLVFGIASWCMLPLVGAIVAIVCGHLARGEIRRSQGQLEGDGMAVVGLVLGYVQLAFGLLIVLFAIAALVLGLSIGFGSSFFH</sequence>
<dbReference type="RefSeq" id="WP_091336211.1">
    <property type="nucleotide sequence ID" value="NZ_FNYC01000003.1"/>
</dbReference>
<proteinExistence type="predicted"/>
<reference evidence="3 4" key="1">
    <citation type="submission" date="2016-10" db="EMBL/GenBank/DDBJ databases">
        <authorList>
            <person name="de Groot N.N."/>
        </authorList>
    </citation>
    <scope>NUCLEOTIDE SEQUENCE [LARGE SCALE GENOMIC DNA]</scope>
    <source>
        <strain evidence="3 4">DSM 26515</strain>
    </source>
</reference>